<comment type="caution">
    <text evidence="5">The sequence shown here is derived from an EMBL/GenBank/DDBJ whole genome shotgun (WGS) entry which is preliminary data.</text>
</comment>
<evidence type="ECO:0000256" key="1">
    <source>
        <dbReference type="ARBA" id="ARBA00022490"/>
    </source>
</evidence>
<accession>X1KWP0</accession>
<dbReference type="GO" id="GO:0008616">
    <property type="term" value="P:tRNA queuosine(34) biosynthetic process"/>
    <property type="evidence" value="ECO:0007669"/>
    <property type="project" value="UniProtKB-KW"/>
</dbReference>
<dbReference type="PANTHER" id="PTHR30307:SF0">
    <property type="entry name" value="S-ADENOSYLMETHIONINE:TRNA RIBOSYLTRANSFERASE-ISOMERASE"/>
    <property type="match status" value="1"/>
</dbReference>
<dbReference type="Gene3D" id="3.40.1780.10">
    <property type="entry name" value="QueA-like"/>
    <property type="match status" value="1"/>
</dbReference>
<name>X1KWP0_9ZZZZ</name>
<proteinExistence type="predicted"/>
<dbReference type="InterPro" id="IPR042118">
    <property type="entry name" value="QueA_dom1"/>
</dbReference>
<evidence type="ECO:0000313" key="5">
    <source>
        <dbReference type="EMBL" id="GAI11123.1"/>
    </source>
</evidence>
<organism evidence="5">
    <name type="scientific">marine sediment metagenome</name>
    <dbReference type="NCBI Taxonomy" id="412755"/>
    <lineage>
        <taxon>unclassified sequences</taxon>
        <taxon>metagenomes</taxon>
        <taxon>ecological metagenomes</taxon>
    </lineage>
</organism>
<dbReference type="PANTHER" id="PTHR30307">
    <property type="entry name" value="S-ADENOSYLMETHIONINE:TRNA RIBOSYLTRANSFERASE-ISOMERASE"/>
    <property type="match status" value="1"/>
</dbReference>
<keyword evidence="1" id="KW-0963">Cytoplasm</keyword>
<evidence type="ECO:0000256" key="3">
    <source>
        <dbReference type="ARBA" id="ARBA00022691"/>
    </source>
</evidence>
<dbReference type="GO" id="GO:0051075">
    <property type="term" value="F:S-adenosylmethionine:tRNA ribosyltransferase-isomerase activity"/>
    <property type="evidence" value="ECO:0007669"/>
    <property type="project" value="TreeGrafter"/>
</dbReference>
<sequence>MGQHQAYVLVQLLSNPPPVSPSLTREGEIDYIREASPLFDSLFSGVFKKGASPYRVEGWEERDVELPSRRWHCYTFPKSFGAMKTSDFDYHLPLELIAQTPVEPRDQSQLMVLNRGHGSIEHHRFFEIINYLRAGDVLVFNDSRV</sequence>
<dbReference type="InterPro" id="IPR003699">
    <property type="entry name" value="QueA"/>
</dbReference>
<evidence type="ECO:0000256" key="4">
    <source>
        <dbReference type="ARBA" id="ARBA00022785"/>
    </source>
</evidence>
<evidence type="ECO:0008006" key="6">
    <source>
        <dbReference type="Google" id="ProtNLM"/>
    </source>
</evidence>
<dbReference type="AlphaFoldDB" id="X1KWP0"/>
<feature type="non-terminal residue" evidence="5">
    <location>
        <position position="145"/>
    </location>
</feature>
<dbReference type="Pfam" id="PF02547">
    <property type="entry name" value="Queuosine_synth"/>
    <property type="match status" value="1"/>
</dbReference>
<dbReference type="EMBL" id="BARV01003745">
    <property type="protein sequence ID" value="GAI11123.1"/>
    <property type="molecule type" value="Genomic_DNA"/>
</dbReference>
<gene>
    <name evidence="5" type="ORF">S06H3_08758</name>
</gene>
<dbReference type="InterPro" id="IPR036100">
    <property type="entry name" value="QueA_sf"/>
</dbReference>
<keyword evidence="3" id="KW-0949">S-adenosyl-L-methionine</keyword>
<reference evidence="5" key="1">
    <citation type="journal article" date="2014" name="Front. Microbiol.">
        <title>High frequency of phylogenetically diverse reductive dehalogenase-homologous genes in deep subseafloor sedimentary metagenomes.</title>
        <authorList>
            <person name="Kawai M."/>
            <person name="Futagami T."/>
            <person name="Toyoda A."/>
            <person name="Takaki Y."/>
            <person name="Nishi S."/>
            <person name="Hori S."/>
            <person name="Arai W."/>
            <person name="Tsubouchi T."/>
            <person name="Morono Y."/>
            <person name="Uchiyama I."/>
            <person name="Ito T."/>
            <person name="Fujiyama A."/>
            <person name="Inagaki F."/>
            <person name="Takami H."/>
        </authorList>
    </citation>
    <scope>NUCLEOTIDE SEQUENCE</scope>
    <source>
        <strain evidence="5">Expedition CK06-06</strain>
    </source>
</reference>
<protein>
    <recommendedName>
        <fullName evidence="6">S-adenosylmethionine:tRNA ribosyltransferase-isomerase</fullName>
    </recommendedName>
</protein>
<dbReference type="SUPFAM" id="SSF111337">
    <property type="entry name" value="QueA-like"/>
    <property type="match status" value="1"/>
</dbReference>
<evidence type="ECO:0000256" key="2">
    <source>
        <dbReference type="ARBA" id="ARBA00022679"/>
    </source>
</evidence>
<keyword evidence="2" id="KW-0808">Transferase</keyword>
<keyword evidence="4" id="KW-0671">Queuosine biosynthesis</keyword>